<gene>
    <name evidence="2" type="ORF">GM668_06100</name>
</gene>
<comment type="caution">
    <text evidence="2">The sequence shown here is derived from an EMBL/GenBank/DDBJ whole genome shotgun (WGS) entry which is preliminary data.</text>
</comment>
<sequence length="118" mass="12807">MKRFFLLPALLAAVLAGTAHAEGNGFCKPLCETDKRECRSDAASASDEEAAPLLAMADRNPHARVAKGLEDKPFSAQVKQGYESRRVKMQRTCDSQYLRCVQACAKEEAAAPPPVKAQ</sequence>
<evidence type="ECO:0000313" key="3">
    <source>
        <dbReference type="Proteomes" id="UP000484015"/>
    </source>
</evidence>
<dbReference type="EMBL" id="WNLA01000002">
    <property type="protein sequence ID" value="MTW01658.1"/>
    <property type="molecule type" value="Genomic_DNA"/>
</dbReference>
<dbReference type="AlphaFoldDB" id="A0A6L6PXI4"/>
<accession>A0A6L6PXI4</accession>
<reference evidence="2 3" key="1">
    <citation type="submission" date="2019-11" db="EMBL/GenBank/DDBJ databases">
        <title>Type strains purchased from KCTC, JCM and DSMZ.</title>
        <authorList>
            <person name="Lu H."/>
        </authorList>
    </citation>
    <scope>NUCLEOTIDE SEQUENCE [LARGE SCALE GENOMIC DNA]</scope>
    <source>
        <strain evidence="2 3">KCTC 42409</strain>
    </source>
</reference>
<dbReference type="OrthoDB" id="8756927at2"/>
<dbReference type="RefSeq" id="WP_155438041.1">
    <property type="nucleotide sequence ID" value="NZ_WNLA01000002.1"/>
</dbReference>
<feature type="signal peptide" evidence="1">
    <location>
        <begin position="1"/>
        <end position="21"/>
    </location>
</feature>
<feature type="chain" id="PRO_5027100215" evidence="1">
    <location>
        <begin position="22"/>
        <end position="118"/>
    </location>
</feature>
<evidence type="ECO:0000256" key="1">
    <source>
        <dbReference type="SAM" id="SignalP"/>
    </source>
</evidence>
<dbReference type="Proteomes" id="UP000484015">
    <property type="component" value="Unassembled WGS sequence"/>
</dbReference>
<name>A0A6L6PXI4_9BURK</name>
<evidence type="ECO:0000313" key="2">
    <source>
        <dbReference type="EMBL" id="MTW01658.1"/>
    </source>
</evidence>
<proteinExistence type="predicted"/>
<keyword evidence="3" id="KW-1185">Reference proteome</keyword>
<keyword evidence="1" id="KW-0732">Signal</keyword>
<organism evidence="2 3">
    <name type="scientific">Pseudoduganella ginsengisoli</name>
    <dbReference type="NCBI Taxonomy" id="1462440"/>
    <lineage>
        <taxon>Bacteria</taxon>
        <taxon>Pseudomonadati</taxon>
        <taxon>Pseudomonadota</taxon>
        <taxon>Betaproteobacteria</taxon>
        <taxon>Burkholderiales</taxon>
        <taxon>Oxalobacteraceae</taxon>
        <taxon>Telluria group</taxon>
        <taxon>Pseudoduganella</taxon>
    </lineage>
</organism>
<protein>
    <submittedName>
        <fullName evidence="2">Uncharacterized protein</fullName>
    </submittedName>
</protein>